<gene>
    <name evidence="1" type="ORF">H8Z76_12385</name>
</gene>
<dbReference type="RefSeq" id="WP_022514428.1">
    <property type="nucleotide sequence ID" value="NZ_JACOQH010000011.1"/>
</dbReference>
<dbReference type="Proteomes" id="UP000621540">
    <property type="component" value="Unassembled WGS sequence"/>
</dbReference>
<reference evidence="1 2" key="1">
    <citation type="submission" date="2020-08" db="EMBL/GenBank/DDBJ databases">
        <title>Genome public.</title>
        <authorList>
            <person name="Liu C."/>
            <person name="Sun Q."/>
        </authorList>
    </citation>
    <scope>NUCLEOTIDE SEQUENCE [LARGE SCALE GENOMIC DNA]</scope>
    <source>
        <strain evidence="1 2">BX0805</strain>
    </source>
</reference>
<accession>A0ABR7ICX3</accession>
<sequence>MLFLCFGMFLIILSVLAFFRNRSVRRSEDATEAFWSREYESNHIRKKDISDLSYIEIPLDALPLHVCSSERCISLESQLTALAGKKIVNLSNLSNTDLKLTYGTANLTVLSEYDQNFTQLSNLLYSYGKELEDNGFHREAIQVLEYGISIHCDASRLFVFLASLYQKDHATDKIRALIEEASALSPLLRDATVKQLEDLLNGADAS</sequence>
<evidence type="ECO:0000313" key="1">
    <source>
        <dbReference type="EMBL" id="MBC5754793.1"/>
    </source>
</evidence>
<name>A0ABR7ICX3_9FIRM</name>
<protein>
    <recommendedName>
        <fullName evidence="3">Tetratricopeptide repeat protein</fullName>
    </recommendedName>
</protein>
<comment type="caution">
    <text evidence="1">The sequence shown here is derived from an EMBL/GenBank/DDBJ whole genome shotgun (WGS) entry which is preliminary data.</text>
</comment>
<proteinExistence type="predicted"/>
<dbReference type="EMBL" id="JACOQH010000011">
    <property type="protein sequence ID" value="MBC5754793.1"/>
    <property type="molecule type" value="Genomic_DNA"/>
</dbReference>
<keyword evidence="2" id="KW-1185">Reference proteome</keyword>
<organism evidence="1 2">
    <name type="scientific">Roseburia yibonii</name>
    <dbReference type="NCBI Taxonomy" id="2763063"/>
    <lineage>
        <taxon>Bacteria</taxon>
        <taxon>Bacillati</taxon>
        <taxon>Bacillota</taxon>
        <taxon>Clostridia</taxon>
        <taxon>Lachnospirales</taxon>
        <taxon>Lachnospiraceae</taxon>
        <taxon>Roseburia</taxon>
    </lineage>
</organism>
<evidence type="ECO:0008006" key="3">
    <source>
        <dbReference type="Google" id="ProtNLM"/>
    </source>
</evidence>
<evidence type="ECO:0000313" key="2">
    <source>
        <dbReference type="Proteomes" id="UP000621540"/>
    </source>
</evidence>